<evidence type="ECO:0000313" key="1">
    <source>
        <dbReference type="EMBL" id="SDX60817.1"/>
    </source>
</evidence>
<protein>
    <recommendedName>
        <fullName evidence="3">Peptidase_C39 like family protein</fullName>
    </recommendedName>
</protein>
<dbReference type="Proteomes" id="UP000199675">
    <property type="component" value="Unassembled WGS sequence"/>
</dbReference>
<dbReference type="InterPro" id="IPR022118">
    <property type="entry name" value="Peptidase_C70_AvrRpt2"/>
</dbReference>
<reference evidence="1 2" key="1">
    <citation type="submission" date="2016-10" db="EMBL/GenBank/DDBJ databases">
        <authorList>
            <person name="de Groot N.N."/>
        </authorList>
    </citation>
    <scope>NUCLEOTIDE SEQUENCE [LARGE SCALE GENOMIC DNA]</scope>
    <source>
        <strain evidence="1 2">CGMCC 1.7059</strain>
    </source>
</reference>
<dbReference type="EMBL" id="FNNE01000011">
    <property type="protein sequence ID" value="SDX60817.1"/>
    <property type="molecule type" value="Genomic_DNA"/>
</dbReference>
<proteinExistence type="predicted"/>
<evidence type="ECO:0008006" key="3">
    <source>
        <dbReference type="Google" id="ProtNLM"/>
    </source>
</evidence>
<sequence length="208" mass="22924">MNRRQFLAGLGTGLVGMATAPALLAEGQCSRPMTYPNGYSLRQCSVGIPSHLMRFVAARQQNSQWCWAACIQMVFRVYGYDLPQEQLVAQTWGRLVNMPAYPGQIMQALNRSYIDRSGRRFRASGDVLSVNVNTAIADLSNRSPLIVGALGHATVLTGLSYTESNIGERQVSSAIVRDPWPGKPSRRTLSPEEWANINFAARVRCFSA</sequence>
<dbReference type="RefSeq" id="WP_091816975.1">
    <property type="nucleotide sequence ID" value="NZ_FNNE01000011.1"/>
</dbReference>
<dbReference type="Pfam" id="PF12385">
    <property type="entry name" value="Peptidase_C70"/>
    <property type="match status" value="1"/>
</dbReference>
<name>A0A1H3D350_9GAMM</name>
<dbReference type="STRING" id="488533.SAMN04487960_111121"/>
<gene>
    <name evidence="1" type="ORF">SAMN04487960_111121</name>
</gene>
<organism evidence="1 2">
    <name type="scientific">Marinobacter mobilis</name>
    <dbReference type="NCBI Taxonomy" id="488533"/>
    <lineage>
        <taxon>Bacteria</taxon>
        <taxon>Pseudomonadati</taxon>
        <taxon>Pseudomonadota</taxon>
        <taxon>Gammaproteobacteria</taxon>
        <taxon>Pseudomonadales</taxon>
        <taxon>Marinobacteraceae</taxon>
        <taxon>Marinobacter</taxon>
    </lineage>
</organism>
<accession>A0A1H3D350</accession>
<dbReference type="OrthoDB" id="5148996at2"/>
<keyword evidence="2" id="KW-1185">Reference proteome</keyword>
<dbReference type="Gene3D" id="3.90.70.10">
    <property type="entry name" value="Cysteine proteinases"/>
    <property type="match status" value="1"/>
</dbReference>
<evidence type="ECO:0000313" key="2">
    <source>
        <dbReference type="Proteomes" id="UP000199675"/>
    </source>
</evidence>
<dbReference type="AlphaFoldDB" id="A0A1H3D350"/>